<gene>
    <name evidence="1" type="ORF">BP5796_00399</name>
</gene>
<sequence length="73" mass="8284">MARKASWAARASSEPQQAPHCWCAATGRRTTLGYRGDDVATFWRESELRGPANPWLCLKRRLRGLRVPQCEAQ</sequence>
<keyword evidence="2" id="KW-1185">Reference proteome</keyword>
<dbReference type="AlphaFoldDB" id="A0A3D8T7W3"/>
<reference evidence="1 2" key="1">
    <citation type="journal article" date="2018" name="IMA Fungus">
        <title>IMA Genome-F 9: Draft genome sequence of Annulohypoxylon stygium, Aspergillus mulundensis, Berkeleyomyces basicola (syn. Thielaviopsis basicola), Ceratocystis smalleyi, two Cercospora beticola strains, Coleophoma cylindrospora, Fusarium fracticaudum, Phialophora cf. hyalina, and Morchella septimelata.</title>
        <authorList>
            <person name="Wingfield B.D."/>
            <person name="Bills G.F."/>
            <person name="Dong Y."/>
            <person name="Huang W."/>
            <person name="Nel W.J."/>
            <person name="Swalarsk-Parry B.S."/>
            <person name="Vaghefi N."/>
            <person name="Wilken P.M."/>
            <person name="An Z."/>
            <person name="de Beer Z.W."/>
            <person name="De Vos L."/>
            <person name="Chen L."/>
            <person name="Duong T.A."/>
            <person name="Gao Y."/>
            <person name="Hammerbacher A."/>
            <person name="Kikkert J.R."/>
            <person name="Li Y."/>
            <person name="Li H."/>
            <person name="Li K."/>
            <person name="Li Q."/>
            <person name="Liu X."/>
            <person name="Ma X."/>
            <person name="Naidoo K."/>
            <person name="Pethybridge S.J."/>
            <person name="Sun J."/>
            <person name="Steenkamp E.T."/>
            <person name="van der Nest M.A."/>
            <person name="van Wyk S."/>
            <person name="Wingfield M.J."/>
            <person name="Xiong C."/>
            <person name="Yue Q."/>
            <person name="Zhang X."/>
        </authorList>
    </citation>
    <scope>NUCLEOTIDE SEQUENCE [LARGE SCALE GENOMIC DNA]</scope>
    <source>
        <strain evidence="1 2">BP5796</strain>
    </source>
</reference>
<dbReference type="Proteomes" id="UP000256328">
    <property type="component" value="Unassembled WGS sequence"/>
</dbReference>
<proteinExistence type="predicted"/>
<comment type="caution">
    <text evidence="1">The sequence shown here is derived from an EMBL/GenBank/DDBJ whole genome shotgun (WGS) entry which is preliminary data.</text>
</comment>
<name>A0A3D8T7W3_9HELO</name>
<organism evidence="1 2">
    <name type="scientific">Coleophoma crateriformis</name>
    <dbReference type="NCBI Taxonomy" id="565419"/>
    <lineage>
        <taxon>Eukaryota</taxon>
        <taxon>Fungi</taxon>
        <taxon>Dikarya</taxon>
        <taxon>Ascomycota</taxon>
        <taxon>Pezizomycotina</taxon>
        <taxon>Leotiomycetes</taxon>
        <taxon>Helotiales</taxon>
        <taxon>Dermateaceae</taxon>
        <taxon>Coleophoma</taxon>
    </lineage>
</organism>
<evidence type="ECO:0000313" key="2">
    <source>
        <dbReference type="Proteomes" id="UP000256328"/>
    </source>
</evidence>
<dbReference type="EMBL" id="PDLN01000001">
    <property type="protein sequence ID" value="RDW94636.1"/>
    <property type="molecule type" value="Genomic_DNA"/>
</dbReference>
<protein>
    <submittedName>
        <fullName evidence="1">Uncharacterized protein</fullName>
    </submittedName>
</protein>
<accession>A0A3D8T7W3</accession>
<evidence type="ECO:0000313" key="1">
    <source>
        <dbReference type="EMBL" id="RDW94636.1"/>
    </source>
</evidence>